<dbReference type="InterPro" id="IPR029069">
    <property type="entry name" value="HotDog_dom_sf"/>
</dbReference>
<dbReference type="RefSeq" id="WP_155302238.1">
    <property type="nucleotide sequence ID" value="NZ_AP021875.1"/>
</dbReference>
<feature type="domain" description="FAS1-like dehydratase" evidence="1">
    <location>
        <begin position="9"/>
        <end position="134"/>
    </location>
</feature>
<dbReference type="Proteomes" id="UP000427769">
    <property type="component" value="Chromosome"/>
</dbReference>
<proteinExistence type="predicted"/>
<sequence>MIDNLPKKIKVFNFEVKRSKIAEFAIATHSHEIKYFFNKDVANNFQLQDIPIPLTFGTVAELYNGIGNILIDVFNLSRNTALIHVGHSFVYHKPVYANDILKGVTHLTDITLKKKRTIFKMKTTFWNQYNILVLESRWVILTNNTTAQKNNIGFK</sequence>
<dbReference type="Gene3D" id="3.10.129.10">
    <property type="entry name" value="Hotdog Thioesterase"/>
    <property type="match status" value="1"/>
</dbReference>
<accession>A0A5K7Z0W1</accession>
<gene>
    <name evidence="2" type="ORF">DSCW_05180</name>
</gene>
<protein>
    <recommendedName>
        <fullName evidence="1">FAS1-like dehydratase domain-containing protein</fullName>
    </recommendedName>
</protein>
<dbReference type="CDD" id="cd03440">
    <property type="entry name" value="hot_dog"/>
    <property type="match status" value="1"/>
</dbReference>
<evidence type="ECO:0000313" key="3">
    <source>
        <dbReference type="Proteomes" id="UP000427769"/>
    </source>
</evidence>
<name>A0A5K7Z0W1_9BACT</name>
<dbReference type="SUPFAM" id="SSF54637">
    <property type="entry name" value="Thioesterase/thiol ester dehydrase-isomerase"/>
    <property type="match status" value="1"/>
</dbReference>
<dbReference type="AlphaFoldDB" id="A0A5K7Z0W1"/>
<keyword evidence="3" id="KW-1185">Reference proteome</keyword>
<reference evidence="2 3" key="1">
    <citation type="submission" date="2019-11" db="EMBL/GenBank/DDBJ databases">
        <title>Comparative genomics of hydrocarbon-degrading Desulfosarcina strains.</title>
        <authorList>
            <person name="Watanabe M."/>
            <person name="Kojima H."/>
            <person name="Fukui M."/>
        </authorList>
    </citation>
    <scope>NUCLEOTIDE SEQUENCE [LARGE SCALE GENOMIC DNA]</scope>
    <source>
        <strain evidence="2 3">PP31</strain>
    </source>
</reference>
<dbReference type="EMBL" id="AP021875">
    <property type="protein sequence ID" value="BBO73101.1"/>
    <property type="molecule type" value="Genomic_DNA"/>
</dbReference>
<dbReference type="KEGG" id="dwd:DSCW_05180"/>
<dbReference type="OrthoDB" id="3182121at2"/>
<dbReference type="InterPro" id="IPR039569">
    <property type="entry name" value="FAS1-like_DH_region"/>
</dbReference>
<organism evidence="2 3">
    <name type="scientific">Desulfosarcina widdelii</name>
    <dbReference type="NCBI Taxonomy" id="947919"/>
    <lineage>
        <taxon>Bacteria</taxon>
        <taxon>Pseudomonadati</taxon>
        <taxon>Thermodesulfobacteriota</taxon>
        <taxon>Desulfobacteria</taxon>
        <taxon>Desulfobacterales</taxon>
        <taxon>Desulfosarcinaceae</taxon>
        <taxon>Desulfosarcina</taxon>
    </lineage>
</organism>
<evidence type="ECO:0000313" key="2">
    <source>
        <dbReference type="EMBL" id="BBO73101.1"/>
    </source>
</evidence>
<evidence type="ECO:0000259" key="1">
    <source>
        <dbReference type="Pfam" id="PF13452"/>
    </source>
</evidence>
<dbReference type="Pfam" id="PF13452">
    <property type="entry name" value="FAS1_DH_region"/>
    <property type="match status" value="1"/>
</dbReference>